<dbReference type="CDD" id="cd20071">
    <property type="entry name" value="SET_SMYD"/>
    <property type="match status" value="1"/>
</dbReference>
<dbReference type="SUPFAM" id="SSF82199">
    <property type="entry name" value="SET domain"/>
    <property type="match status" value="1"/>
</dbReference>
<dbReference type="PANTHER" id="PTHR47332:SF4">
    <property type="entry name" value="SET DOMAIN-CONTAINING PROTEIN 5"/>
    <property type="match status" value="1"/>
</dbReference>
<dbReference type="PROSITE" id="PS50280">
    <property type="entry name" value="SET"/>
    <property type="match status" value="1"/>
</dbReference>
<feature type="region of interest" description="Disordered" evidence="1">
    <location>
        <begin position="1"/>
        <end position="31"/>
    </location>
</feature>
<protein>
    <recommendedName>
        <fullName evidence="2">SET domain-containing protein</fullName>
    </recommendedName>
</protein>
<evidence type="ECO:0000313" key="4">
    <source>
        <dbReference type="Proteomes" id="UP001218218"/>
    </source>
</evidence>
<gene>
    <name evidence="3" type="ORF">DFH08DRAFT_1003489</name>
</gene>
<comment type="caution">
    <text evidence="3">The sequence shown here is derived from an EMBL/GenBank/DDBJ whole genome shotgun (WGS) entry which is preliminary data.</text>
</comment>
<dbReference type="Gene3D" id="2.170.270.10">
    <property type="entry name" value="SET domain"/>
    <property type="match status" value="1"/>
</dbReference>
<dbReference type="Pfam" id="PF00856">
    <property type="entry name" value="SET"/>
    <property type="match status" value="1"/>
</dbReference>
<dbReference type="InterPro" id="IPR046341">
    <property type="entry name" value="SET_dom_sf"/>
</dbReference>
<reference evidence="3" key="1">
    <citation type="submission" date="2023-03" db="EMBL/GenBank/DDBJ databases">
        <title>Massive genome expansion in bonnet fungi (Mycena s.s.) driven by repeated elements and novel gene families across ecological guilds.</title>
        <authorList>
            <consortium name="Lawrence Berkeley National Laboratory"/>
            <person name="Harder C.B."/>
            <person name="Miyauchi S."/>
            <person name="Viragh M."/>
            <person name="Kuo A."/>
            <person name="Thoen E."/>
            <person name="Andreopoulos B."/>
            <person name="Lu D."/>
            <person name="Skrede I."/>
            <person name="Drula E."/>
            <person name="Henrissat B."/>
            <person name="Morin E."/>
            <person name="Kohler A."/>
            <person name="Barry K."/>
            <person name="LaButti K."/>
            <person name="Morin E."/>
            <person name="Salamov A."/>
            <person name="Lipzen A."/>
            <person name="Mereny Z."/>
            <person name="Hegedus B."/>
            <person name="Baldrian P."/>
            <person name="Stursova M."/>
            <person name="Weitz H."/>
            <person name="Taylor A."/>
            <person name="Grigoriev I.V."/>
            <person name="Nagy L.G."/>
            <person name="Martin F."/>
            <person name="Kauserud H."/>
        </authorList>
    </citation>
    <scope>NUCLEOTIDE SEQUENCE</scope>
    <source>
        <strain evidence="3">CBHHK002</strain>
    </source>
</reference>
<dbReference type="AlphaFoldDB" id="A0AAD7F346"/>
<organism evidence="3 4">
    <name type="scientific">Mycena albidolilacea</name>
    <dbReference type="NCBI Taxonomy" id="1033008"/>
    <lineage>
        <taxon>Eukaryota</taxon>
        <taxon>Fungi</taxon>
        <taxon>Dikarya</taxon>
        <taxon>Basidiomycota</taxon>
        <taxon>Agaricomycotina</taxon>
        <taxon>Agaricomycetes</taxon>
        <taxon>Agaricomycetidae</taxon>
        <taxon>Agaricales</taxon>
        <taxon>Marasmiineae</taxon>
        <taxon>Mycenaceae</taxon>
        <taxon>Mycena</taxon>
    </lineage>
</organism>
<evidence type="ECO:0000256" key="1">
    <source>
        <dbReference type="SAM" id="MobiDB-lite"/>
    </source>
</evidence>
<dbReference type="EMBL" id="JARIHO010000002">
    <property type="protein sequence ID" value="KAJ7366484.1"/>
    <property type="molecule type" value="Genomic_DNA"/>
</dbReference>
<dbReference type="PANTHER" id="PTHR47332">
    <property type="entry name" value="SET DOMAIN-CONTAINING PROTEIN 5"/>
    <property type="match status" value="1"/>
</dbReference>
<keyword evidence="4" id="KW-1185">Reference proteome</keyword>
<feature type="compositionally biased region" description="Basic and acidic residues" evidence="1">
    <location>
        <begin position="15"/>
        <end position="24"/>
    </location>
</feature>
<accession>A0AAD7F346</accession>
<evidence type="ECO:0000313" key="3">
    <source>
        <dbReference type="EMBL" id="KAJ7366484.1"/>
    </source>
</evidence>
<proteinExistence type="predicted"/>
<feature type="domain" description="SET" evidence="2">
    <location>
        <begin position="126"/>
        <end position="279"/>
    </location>
</feature>
<dbReference type="InterPro" id="IPR053185">
    <property type="entry name" value="SET_domain_protein"/>
</dbReference>
<evidence type="ECO:0000259" key="2">
    <source>
        <dbReference type="PROSITE" id="PS50280"/>
    </source>
</evidence>
<name>A0AAD7F346_9AGAR</name>
<sequence>MKRGFLNDSKTSKTRPLEPKDKAPHVPAAVDTPFDARLNQPIVKTLSFPIGKNALQYLDVPDSGTWKFEERDNRSASASGSMIYMTLPIGAAADEPVSGCLFFAGNKEVVLNTPGFPQPLIHPATPAFRMSTVPGKGMGLFSTRALKMGDLILSERPLLVTVRGMYTRAAKSDTPAMIFQRSLNQLEKYNSIAVERMRDDDKAAFMALANSHKEDGSGPIVGINRTDGLGIEGLRPGVEDETKSCSPSTVANFDIASFSHRLYAVRDIPAGEELTFQYVEVACSAAKRNEELKSYDFVCTCPACTDAPASDARRAAINAFLPNVYVWAIKRELPDDWLTKKCLEQLVRMTIEGLEHHHRFFDATQAIMQSYICLKDADTESLLDPANITAYEAHSMWRLRTDPNATAKIFKNLTALAAKKNVKLPDGFDLCDLSS</sequence>
<dbReference type="Proteomes" id="UP001218218">
    <property type="component" value="Unassembled WGS sequence"/>
</dbReference>
<dbReference type="InterPro" id="IPR001214">
    <property type="entry name" value="SET_dom"/>
</dbReference>